<feature type="compositionally biased region" description="Basic and acidic residues" evidence="1">
    <location>
        <begin position="1192"/>
        <end position="1201"/>
    </location>
</feature>
<reference evidence="7 8" key="1">
    <citation type="submission" date="2020-06" db="EMBL/GenBank/DDBJ databases">
        <title>Transcriptomic and genomic resources for Thalictrum thalictroides and T. hernandezii: Facilitating candidate gene discovery in an emerging model plant lineage.</title>
        <authorList>
            <person name="Arias T."/>
            <person name="Riano-Pachon D.M."/>
            <person name="Di Stilio V.S."/>
        </authorList>
    </citation>
    <scope>NUCLEOTIDE SEQUENCE [LARGE SCALE GENOMIC DNA]</scope>
    <source>
        <strain evidence="8">cv. WT478/WT964</strain>
        <tissue evidence="7">Leaves</tissue>
    </source>
</reference>
<proteinExistence type="predicted"/>
<accession>A0A7J6VKJ4</accession>
<name>A0A7J6VKJ4_THATH</name>
<feature type="domain" description="FANCI solenoid 2" evidence="3">
    <location>
        <begin position="233"/>
        <end position="388"/>
    </location>
</feature>
<protein>
    <submittedName>
        <fullName evidence="7">Fanconi anemia group i protein-like protein</fullName>
    </submittedName>
</protein>
<evidence type="ECO:0000259" key="5">
    <source>
        <dbReference type="Pfam" id="PF14679"/>
    </source>
</evidence>
<evidence type="ECO:0000259" key="6">
    <source>
        <dbReference type="Pfam" id="PF14680"/>
    </source>
</evidence>
<keyword evidence="8" id="KW-1185">Reference proteome</keyword>
<sequence length="1272" mass="143590">MLDFIPQSIDLIRLSDEIDTRFEYVDSVLDSILESNWSKVLLVKFVSLLREFTFLDKVRAREFLDKVFVGMKEVDLQDLPSLVYQLLVLASKGFSKRDVIEGIVGFFGMKMESKVTPIIRQVEGTVLLHVNFAVKQDPSLGQEVLGLVKSDLRAFNHFTVVVLLSVARVRRFGESSIGILRAAVLKSYREHKFARDCKWLPDAVKKDCLQNVRRVEQTVIRAISESNYGREHIVPSIVQFGFVLLESVEGDNSEEVGNSDGLMGIEELGVQILKTLFDVHDMSRKEIIEQCKFRILSLKHQQCVPIIKLLGYLSRSYPYPMLEHIARLKDLLDYFSYMHGGISTSLVTAFLPLLKLSRDLQDYTILVVRKAMFRREDTVRLAATNAIINLILAEKQSIKDGISSLQESSSQASSSQQAEIPCGLRRGLFQELNGLLQRCLSQQAKVKEIVYQGFIKFVIKDPFIAGSVFDLLLPHFHRFYRVDEEAHLNLSSCVKLESGKVCLNEPLDCLLSCVSWILLLQPHCRTDHPSDYSMTCFGFSLTQENEAGKVSCGESFSNSLSMMRKLLRNANLRDMLGQCEESGLQSSEVEKTSHLASILSGIIEVFINVIAIEWEKAIDVKKVELEKELIEFIDVHDSLEKEARTTKKGSSLKRVTPTANPHDVVDKVDCDSKERFRAGSLSLYQTRKPFLATSSILLLSRTSQNLYISNCSRASKISQNPSQLSLAKPSSQCLKLISFTLKASLCQIKTFSSMAKDDPLMPLIYGDMKLLARPLIEMIWLLKSNPKVEVDQRKKATKGKKCVEEKVEMLFKALVCLKELMDLSLRSPQFTGLIEDLVSMPVENEVENDANAGREDDCERVSGNEDQNIKNIQLLLEKRLKPLLSELLDMSLFREMEVLSDIVLMLGNKLPCNVMNYNGAWAGRMCRASTLENSKGAKSLVTLAIYLSSPPNDLIAAQEMASELLKVMGSEENDPVEISETYPIINHSTWNVVGSTLLHLVESIIADMSWCITKLKAFSLSNRGAFGIDQHGHEEESPALIMEEALYVRSEALVNLLSYFAQMKLKDPQAEQLLRLTARFYKHMALMTKLRIAPKSCKQLLPGIKFQKLAEITCKRLTAPLYNFVALMQTNQQENAQNKGVLSKIKRENRCIPDLIFQIEDYEKYLIQLSKLTKVNLLRHAKRSTARDFKIIEKKSNRKEEEPEPEPNPVSSPASQNELCEEENESEKIVSPESSNAEAAADSGSDGEDTEVNMITKRARMNKIVQDSDDES</sequence>
<dbReference type="InterPro" id="IPR029315">
    <property type="entry name" value="FANCI_S2"/>
</dbReference>
<dbReference type="InterPro" id="IPR026171">
    <property type="entry name" value="FANCI"/>
</dbReference>
<evidence type="ECO:0000259" key="2">
    <source>
        <dbReference type="Pfam" id="PF14675"/>
    </source>
</evidence>
<comment type="caution">
    <text evidence="7">The sequence shown here is derived from an EMBL/GenBank/DDBJ whole genome shotgun (WGS) entry which is preliminary data.</text>
</comment>
<dbReference type="InterPro" id="IPR029314">
    <property type="entry name" value="FANCI_S4"/>
</dbReference>
<feature type="domain" description="FANCI helical" evidence="6">
    <location>
        <begin position="406"/>
        <end position="641"/>
    </location>
</feature>
<feature type="domain" description="FANCI helical" evidence="5">
    <location>
        <begin position="139"/>
        <end position="219"/>
    </location>
</feature>
<dbReference type="PANTHER" id="PTHR21818:SF0">
    <property type="entry name" value="FANCONI ANEMIA GROUP I PROTEIN"/>
    <property type="match status" value="1"/>
</dbReference>
<dbReference type="OrthoDB" id="195089at2759"/>
<gene>
    <name evidence="7" type="ORF">FRX31_025125</name>
</gene>
<organism evidence="7 8">
    <name type="scientific">Thalictrum thalictroides</name>
    <name type="common">Rue-anemone</name>
    <name type="synonym">Anemone thalictroides</name>
    <dbReference type="NCBI Taxonomy" id="46969"/>
    <lineage>
        <taxon>Eukaryota</taxon>
        <taxon>Viridiplantae</taxon>
        <taxon>Streptophyta</taxon>
        <taxon>Embryophyta</taxon>
        <taxon>Tracheophyta</taxon>
        <taxon>Spermatophyta</taxon>
        <taxon>Magnoliopsida</taxon>
        <taxon>Ranunculales</taxon>
        <taxon>Ranunculaceae</taxon>
        <taxon>Thalictroideae</taxon>
        <taxon>Thalictrum</taxon>
    </lineage>
</organism>
<dbReference type="GO" id="GO:0006281">
    <property type="term" value="P:DNA repair"/>
    <property type="evidence" value="ECO:0007669"/>
    <property type="project" value="InterPro"/>
</dbReference>
<dbReference type="Proteomes" id="UP000554482">
    <property type="component" value="Unassembled WGS sequence"/>
</dbReference>
<dbReference type="Pfam" id="PF14678">
    <property type="entry name" value="FANCI_S4"/>
    <property type="match status" value="1"/>
</dbReference>
<evidence type="ECO:0000259" key="3">
    <source>
        <dbReference type="Pfam" id="PF14676"/>
    </source>
</evidence>
<evidence type="ECO:0000313" key="8">
    <source>
        <dbReference type="Proteomes" id="UP000554482"/>
    </source>
</evidence>
<dbReference type="AlphaFoldDB" id="A0A7J6VKJ4"/>
<feature type="domain" description="FANCI solenoid 4" evidence="4">
    <location>
        <begin position="957"/>
        <end position="1196"/>
    </location>
</feature>
<evidence type="ECO:0000256" key="1">
    <source>
        <dbReference type="SAM" id="MobiDB-lite"/>
    </source>
</evidence>
<dbReference type="Pfam" id="PF14676">
    <property type="entry name" value="FANCI_S2"/>
    <property type="match status" value="1"/>
</dbReference>
<evidence type="ECO:0000259" key="4">
    <source>
        <dbReference type="Pfam" id="PF14678"/>
    </source>
</evidence>
<dbReference type="InterPro" id="IPR029310">
    <property type="entry name" value="FANCI_HD1"/>
</dbReference>
<dbReference type="Pfam" id="PF14675">
    <property type="entry name" value="FANCI_S1"/>
    <property type="match status" value="1"/>
</dbReference>
<evidence type="ECO:0000313" key="7">
    <source>
        <dbReference type="EMBL" id="KAF5185291.1"/>
    </source>
</evidence>
<dbReference type="EMBL" id="JABWDY010030904">
    <property type="protein sequence ID" value="KAF5185291.1"/>
    <property type="molecule type" value="Genomic_DNA"/>
</dbReference>
<dbReference type="PANTHER" id="PTHR21818">
    <property type="entry name" value="BC025462 PROTEIN"/>
    <property type="match status" value="1"/>
</dbReference>
<feature type="region of interest" description="Disordered" evidence="1">
    <location>
        <begin position="1192"/>
        <end position="1272"/>
    </location>
</feature>
<dbReference type="Pfam" id="PF14680">
    <property type="entry name" value="FANCI_HD2"/>
    <property type="match status" value="1"/>
</dbReference>
<dbReference type="InterPro" id="IPR029312">
    <property type="entry name" value="FANCI_HD2"/>
</dbReference>
<dbReference type="Pfam" id="PF14679">
    <property type="entry name" value="FANCI_HD1"/>
    <property type="match status" value="1"/>
</dbReference>
<feature type="domain" description="FANCI solenoid 1" evidence="2">
    <location>
        <begin position="23"/>
        <end position="135"/>
    </location>
</feature>
<dbReference type="InterPro" id="IPR029308">
    <property type="entry name" value="FANCI_S1"/>
</dbReference>
<dbReference type="GO" id="GO:0070182">
    <property type="term" value="F:DNA polymerase binding"/>
    <property type="evidence" value="ECO:0007669"/>
    <property type="project" value="TreeGrafter"/>
</dbReference>